<evidence type="ECO:0000313" key="2">
    <source>
        <dbReference type="EMBL" id="QWG12805.1"/>
    </source>
</evidence>
<reference evidence="2" key="1">
    <citation type="submission" date="2021-06" db="EMBL/GenBank/DDBJ databases">
        <title>Bradyrhizobium sp. S2-20-1 Genome sequencing.</title>
        <authorList>
            <person name="Jin L."/>
        </authorList>
    </citation>
    <scope>NUCLEOTIDE SEQUENCE</scope>
    <source>
        <strain evidence="2">S2-20-1</strain>
    </source>
</reference>
<evidence type="ECO:0000256" key="1">
    <source>
        <dbReference type="SAM" id="MobiDB-lite"/>
    </source>
</evidence>
<dbReference type="Proteomes" id="UP000680839">
    <property type="component" value="Chromosome"/>
</dbReference>
<feature type="region of interest" description="Disordered" evidence="1">
    <location>
        <begin position="28"/>
        <end position="48"/>
    </location>
</feature>
<protein>
    <submittedName>
        <fullName evidence="2">Uncharacterized protein</fullName>
    </submittedName>
</protein>
<dbReference type="RefSeq" id="WP_215621581.1">
    <property type="nucleotide sequence ID" value="NZ_CP076134.1"/>
</dbReference>
<name>A0A975NDE6_9BRAD</name>
<sequence length="48" mass="5145">MTTTAAIAVVSPRAVEDVNRIRGAEVEPGITSSRKPHPPKNQCVIFLS</sequence>
<accession>A0A975NDE6</accession>
<dbReference type="AlphaFoldDB" id="A0A975NDE6"/>
<proteinExistence type="predicted"/>
<evidence type="ECO:0000313" key="3">
    <source>
        <dbReference type="Proteomes" id="UP000680839"/>
    </source>
</evidence>
<organism evidence="2 3">
    <name type="scientific">Bradyrhizobium sediminis</name>
    <dbReference type="NCBI Taxonomy" id="2840469"/>
    <lineage>
        <taxon>Bacteria</taxon>
        <taxon>Pseudomonadati</taxon>
        <taxon>Pseudomonadota</taxon>
        <taxon>Alphaproteobacteria</taxon>
        <taxon>Hyphomicrobiales</taxon>
        <taxon>Nitrobacteraceae</taxon>
        <taxon>Bradyrhizobium</taxon>
    </lineage>
</organism>
<gene>
    <name evidence="2" type="ORF">KMZ29_24475</name>
</gene>
<dbReference type="EMBL" id="CP076134">
    <property type="protein sequence ID" value="QWG12805.1"/>
    <property type="molecule type" value="Genomic_DNA"/>
</dbReference>